<feature type="compositionally biased region" description="Low complexity" evidence="1">
    <location>
        <begin position="116"/>
        <end position="134"/>
    </location>
</feature>
<accession>A0ABQ4ERN5</accession>
<dbReference type="RefSeq" id="WP_203858824.1">
    <property type="nucleotide sequence ID" value="NZ_BAAAZQ010000011.1"/>
</dbReference>
<feature type="compositionally biased region" description="Basic and acidic residues" evidence="1">
    <location>
        <begin position="140"/>
        <end position="152"/>
    </location>
</feature>
<keyword evidence="3" id="KW-1185">Reference proteome</keyword>
<dbReference type="Proteomes" id="UP000621500">
    <property type="component" value="Unassembled WGS sequence"/>
</dbReference>
<proteinExistence type="predicted"/>
<organism evidence="2 3">
    <name type="scientific">Plantactinospora mayteni</name>
    <dbReference type="NCBI Taxonomy" id="566021"/>
    <lineage>
        <taxon>Bacteria</taxon>
        <taxon>Bacillati</taxon>
        <taxon>Actinomycetota</taxon>
        <taxon>Actinomycetes</taxon>
        <taxon>Micromonosporales</taxon>
        <taxon>Micromonosporaceae</taxon>
        <taxon>Plantactinospora</taxon>
    </lineage>
</organism>
<feature type="region of interest" description="Disordered" evidence="1">
    <location>
        <begin position="116"/>
        <end position="196"/>
    </location>
</feature>
<sequence>MTRSLSAEAPTAVPAALPPVVPQVVAAATEALGPRLLKKLDATVERVGALPRTVADEGVRLDFGPDTVVTLAPGPSGVITDADQARCGCLLAPRCLHLVAVLTACPVADPVMVPAPHTTTGAGAPETGTGTPPDTEGPDTEGHRDNEGRDSNGRSSAGRGGAGGKGAKRTGDRTGSAVGADDPASSSGSAGRGARNSAPSAAARAAAEDLWRAAAAVLAAGVPGSGAVPQAELLRAAHSARVAGLHRAESAALRVVRGLRAARGRHDSHRLADLVQVLHELLLTAGRLAAGDPDPALVGISRRSYRPGGGLRVYGVCREPVISATGYGGVVTHLVDDEGRWFSIPDVQPGGPDRARSSATALVEVGSAGLTHARLARAGLVITGTTVSPDGRLGAGRGVRASPISGPSWSGGALDRLFARPLTATVGAQLDPAADTAGPAEQGGAGAELVGADLVLIGATGDHVLARELSALEAGPVIRLVPANAHPALAHLANLRRLASRPGLRIRVVARLDPDRASTLVPLAVGPVPGSEQTLRLPDDWQGHADLGYDLLQGAHLPPLASVLDVPVDRPGPDPVASAPLWRVRRLVELAVAGGRRAVGESARGDGPGLVTPLRRAGFQVAAELTTALAAESDRQGRDAFGRLTEPDPDRYAWAWVAAVTHLAATERALVRASWSDDA</sequence>
<evidence type="ECO:0000313" key="2">
    <source>
        <dbReference type="EMBL" id="GIG97311.1"/>
    </source>
</evidence>
<name>A0ABQ4ERN5_9ACTN</name>
<protein>
    <recommendedName>
        <fullName evidence="4">SWIM-type domain-containing protein</fullName>
    </recommendedName>
</protein>
<dbReference type="EMBL" id="BONX01000026">
    <property type="protein sequence ID" value="GIG97311.1"/>
    <property type="molecule type" value="Genomic_DNA"/>
</dbReference>
<evidence type="ECO:0000313" key="3">
    <source>
        <dbReference type="Proteomes" id="UP000621500"/>
    </source>
</evidence>
<gene>
    <name evidence="2" type="ORF">Pma05_38840</name>
</gene>
<evidence type="ECO:0000256" key="1">
    <source>
        <dbReference type="SAM" id="MobiDB-lite"/>
    </source>
</evidence>
<reference evidence="2 3" key="1">
    <citation type="submission" date="2021-01" db="EMBL/GenBank/DDBJ databases">
        <title>Whole genome shotgun sequence of Plantactinospora mayteni NBRC 109088.</title>
        <authorList>
            <person name="Komaki H."/>
            <person name="Tamura T."/>
        </authorList>
    </citation>
    <scope>NUCLEOTIDE SEQUENCE [LARGE SCALE GENOMIC DNA]</scope>
    <source>
        <strain evidence="2 3">NBRC 109088</strain>
    </source>
</reference>
<feature type="compositionally biased region" description="Low complexity" evidence="1">
    <location>
        <begin position="173"/>
        <end position="196"/>
    </location>
</feature>
<comment type="caution">
    <text evidence="2">The sequence shown here is derived from an EMBL/GenBank/DDBJ whole genome shotgun (WGS) entry which is preliminary data.</text>
</comment>
<evidence type="ECO:0008006" key="4">
    <source>
        <dbReference type="Google" id="ProtNLM"/>
    </source>
</evidence>